<feature type="domain" description="PAS" evidence="1">
    <location>
        <begin position="140"/>
        <end position="211"/>
    </location>
</feature>
<dbReference type="InterPro" id="IPR000014">
    <property type="entry name" value="PAS"/>
</dbReference>
<dbReference type="NCBIfam" id="TIGR00254">
    <property type="entry name" value="GGDEF"/>
    <property type="match status" value="1"/>
</dbReference>
<dbReference type="EMBL" id="WNJL01000022">
    <property type="protein sequence ID" value="NDU41886.1"/>
    <property type="molecule type" value="Genomic_DNA"/>
</dbReference>
<dbReference type="Gene3D" id="3.30.450.20">
    <property type="entry name" value="PAS domain"/>
    <property type="match status" value="2"/>
</dbReference>
<dbReference type="Gene3D" id="3.30.70.270">
    <property type="match status" value="1"/>
</dbReference>
<organism evidence="4">
    <name type="scientific">Acidithiobacillus ferrianus</name>
    <dbReference type="NCBI Taxonomy" id="2678518"/>
    <lineage>
        <taxon>Bacteria</taxon>
        <taxon>Pseudomonadati</taxon>
        <taxon>Pseudomonadota</taxon>
        <taxon>Acidithiobacillia</taxon>
        <taxon>Acidithiobacillales</taxon>
        <taxon>Acidithiobacillaceae</taxon>
        <taxon>Acidithiobacillus</taxon>
    </lineage>
</organism>
<dbReference type="CDD" id="cd00130">
    <property type="entry name" value="PAS"/>
    <property type="match status" value="1"/>
</dbReference>
<evidence type="ECO:0000259" key="3">
    <source>
        <dbReference type="PROSITE" id="PS50887"/>
    </source>
</evidence>
<dbReference type="InterPro" id="IPR000700">
    <property type="entry name" value="PAS-assoc_C"/>
</dbReference>
<dbReference type="SUPFAM" id="SSF55073">
    <property type="entry name" value="Nucleotide cyclase"/>
    <property type="match status" value="1"/>
</dbReference>
<dbReference type="CDD" id="cd01949">
    <property type="entry name" value="GGDEF"/>
    <property type="match status" value="1"/>
</dbReference>
<dbReference type="SMART" id="SM00267">
    <property type="entry name" value="GGDEF"/>
    <property type="match status" value="1"/>
</dbReference>
<evidence type="ECO:0000313" key="4">
    <source>
        <dbReference type="EMBL" id="NDU41886.1"/>
    </source>
</evidence>
<reference evidence="4" key="1">
    <citation type="submission" date="2019-11" db="EMBL/GenBank/DDBJ databases">
        <title>Acidithiobacillus ferrianus sp. nov.: a facultatively anaerobic and extremely acidophilic chemolithoautotroph.</title>
        <authorList>
            <person name="Norris P.R."/>
            <person name="Falagan C."/>
            <person name="Moya-Beltran A."/>
            <person name="Castro M."/>
            <person name="Quatrini R."/>
            <person name="Johnson D.B."/>
        </authorList>
    </citation>
    <scope>NUCLEOTIDE SEQUENCE [LARGE SCALE GENOMIC DNA]</scope>
    <source>
        <strain evidence="4">MG</strain>
    </source>
</reference>
<feature type="domain" description="PAC" evidence="2">
    <location>
        <begin position="211"/>
        <end position="263"/>
    </location>
</feature>
<gene>
    <name evidence="4" type="ORF">GL267_04275</name>
</gene>
<dbReference type="InterPro" id="IPR035965">
    <property type="entry name" value="PAS-like_dom_sf"/>
</dbReference>
<dbReference type="PROSITE" id="PS50113">
    <property type="entry name" value="PAC"/>
    <property type="match status" value="1"/>
</dbReference>
<dbReference type="FunFam" id="3.30.70.270:FF:000001">
    <property type="entry name" value="Diguanylate cyclase domain protein"/>
    <property type="match status" value="1"/>
</dbReference>
<protein>
    <submittedName>
        <fullName evidence="4">Diguanylate cyclase</fullName>
    </submittedName>
</protein>
<dbReference type="NCBIfam" id="TIGR00229">
    <property type="entry name" value="sensory_box"/>
    <property type="match status" value="1"/>
</dbReference>
<sequence length="444" mass="49924">MSGPGGPLSFDELLMDGGCVEILREYPVPHVMLRHNKIAFINSAAVALFDGESAESLLEKEIMEFIHPLDQERALSRMRGLDKNKPRSVPTKIRINTLANRLKMIISSSAMVCIKGERVIVATGVDVTDIYAMDNELRESEESFQRLFENMHDVFYRTNDQQQIVLVGPGAKRLLGYSVNEVIGKPASYFYPRPEDRQAIIDAVKKFGEVKDFPGQLRHKRGHVLDVSISSRVIMGPNGEFLGMEGVFRDVTEEVNIKKELKRLASTDDLTGLLNRRSFLEKANHLVRSLQRYHEDCLVVILDIDCFKEINDTHGHLSGDRILKDVSFIVKGLLRESDIYGRLGGDEFSIILRRCPLQEGHEICSRIVREIKDTKISLVHQNTISLSVSLGVTPLVKDDNPFVLALARADRALYLAKTRGRGCFGVTPLDGDSYLPMHTDLADH</sequence>
<dbReference type="SUPFAM" id="SSF55785">
    <property type="entry name" value="PYP-like sensor domain (PAS domain)"/>
    <property type="match status" value="2"/>
</dbReference>
<proteinExistence type="predicted"/>
<dbReference type="PANTHER" id="PTHR46663">
    <property type="entry name" value="DIGUANYLATE CYCLASE DGCT-RELATED"/>
    <property type="match status" value="1"/>
</dbReference>
<dbReference type="Pfam" id="PF13426">
    <property type="entry name" value="PAS_9"/>
    <property type="match status" value="1"/>
</dbReference>
<dbReference type="InterPro" id="IPR052163">
    <property type="entry name" value="DGC-Regulatory_Protein"/>
</dbReference>
<dbReference type="PROSITE" id="PS50112">
    <property type="entry name" value="PAS"/>
    <property type="match status" value="1"/>
</dbReference>
<dbReference type="InterPro" id="IPR029787">
    <property type="entry name" value="Nucleotide_cyclase"/>
</dbReference>
<dbReference type="PROSITE" id="PS50887">
    <property type="entry name" value="GGDEF"/>
    <property type="match status" value="1"/>
</dbReference>
<evidence type="ECO:0000259" key="1">
    <source>
        <dbReference type="PROSITE" id="PS50112"/>
    </source>
</evidence>
<dbReference type="SMART" id="SM00091">
    <property type="entry name" value="PAS"/>
    <property type="match status" value="2"/>
</dbReference>
<dbReference type="RefSeq" id="WP_163096883.1">
    <property type="nucleotide sequence ID" value="NZ_CP127523.1"/>
</dbReference>
<dbReference type="AlphaFoldDB" id="A0A845U3S9"/>
<feature type="domain" description="GGDEF" evidence="3">
    <location>
        <begin position="295"/>
        <end position="429"/>
    </location>
</feature>
<accession>A0A845U3S9</accession>
<comment type="caution">
    <text evidence="4">The sequence shown here is derived from an EMBL/GenBank/DDBJ whole genome shotgun (WGS) entry which is preliminary data.</text>
</comment>
<dbReference type="Pfam" id="PF00990">
    <property type="entry name" value="GGDEF"/>
    <property type="match status" value="1"/>
</dbReference>
<evidence type="ECO:0000259" key="2">
    <source>
        <dbReference type="PROSITE" id="PS50113"/>
    </source>
</evidence>
<dbReference type="InterPro" id="IPR000160">
    <property type="entry name" value="GGDEF_dom"/>
</dbReference>
<name>A0A845U3S9_9PROT</name>
<dbReference type="InterPro" id="IPR043128">
    <property type="entry name" value="Rev_trsase/Diguanyl_cyclase"/>
</dbReference>
<dbReference type="PANTHER" id="PTHR46663:SF4">
    <property type="entry name" value="DIGUANYLATE CYCLASE DGCT-RELATED"/>
    <property type="match status" value="1"/>
</dbReference>
<dbReference type="GO" id="GO:0003824">
    <property type="term" value="F:catalytic activity"/>
    <property type="evidence" value="ECO:0007669"/>
    <property type="project" value="UniProtKB-ARBA"/>
</dbReference>